<dbReference type="Pfam" id="PF14791">
    <property type="entry name" value="DNA_pol_B_thumb"/>
    <property type="match status" value="1"/>
</dbReference>
<keyword evidence="3" id="KW-0548">Nucleotidyltransferase</keyword>
<dbReference type="GO" id="GO:0008270">
    <property type="term" value="F:zinc ion binding"/>
    <property type="evidence" value="ECO:0007669"/>
    <property type="project" value="TreeGrafter"/>
</dbReference>
<dbReference type="SUPFAM" id="SSF47781">
    <property type="entry name" value="RuvA domain 2-like"/>
    <property type="match status" value="1"/>
</dbReference>
<reference evidence="10" key="1">
    <citation type="submission" date="2017-03" db="EMBL/GenBank/DDBJ databases">
        <title>Novel pathways for hydrocarbon cycling and metabolic interdependencies in hydrothermal sediment communities.</title>
        <authorList>
            <person name="Dombrowski N."/>
            <person name="Seitz K."/>
            <person name="Teske A."/>
            <person name="Baker B."/>
        </authorList>
    </citation>
    <scope>NUCLEOTIDE SEQUENCE [LARGE SCALE GENOMIC DNA]</scope>
</reference>
<dbReference type="PANTHER" id="PTHR36928">
    <property type="entry name" value="PHOSPHATASE YCDX-RELATED"/>
    <property type="match status" value="1"/>
</dbReference>
<gene>
    <name evidence="9" type="ORF">B5M47_02280</name>
</gene>
<evidence type="ECO:0000256" key="1">
    <source>
        <dbReference type="ARBA" id="ARBA00012417"/>
    </source>
</evidence>
<evidence type="ECO:0000256" key="5">
    <source>
        <dbReference type="ARBA" id="ARBA00022932"/>
    </source>
</evidence>
<dbReference type="Proteomes" id="UP000192520">
    <property type="component" value="Unassembled WGS sequence"/>
</dbReference>
<evidence type="ECO:0000256" key="4">
    <source>
        <dbReference type="ARBA" id="ARBA00022763"/>
    </source>
</evidence>
<evidence type="ECO:0000256" key="3">
    <source>
        <dbReference type="ARBA" id="ARBA00022695"/>
    </source>
</evidence>
<organism evidence="9 10">
    <name type="scientific">candidate division CPR3 bacterium 4484_211</name>
    <dbReference type="NCBI Taxonomy" id="1968527"/>
    <lineage>
        <taxon>Bacteria</taxon>
        <taxon>Bacteria division CPR3</taxon>
    </lineage>
</organism>
<dbReference type="InterPro" id="IPR037160">
    <property type="entry name" value="DNA_Pol_thumb_sf"/>
</dbReference>
<dbReference type="SMART" id="SM00483">
    <property type="entry name" value="POLXc"/>
    <property type="match status" value="1"/>
</dbReference>
<dbReference type="PANTHER" id="PTHR36928:SF1">
    <property type="entry name" value="PHOSPHATASE YCDX-RELATED"/>
    <property type="match status" value="1"/>
</dbReference>
<dbReference type="Gene3D" id="3.30.210.10">
    <property type="entry name" value="DNA polymerase, thumb domain"/>
    <property type="match status" value="1"/>
</dbReference>
<feature type="domain" description="DNA-directed DNA polymerase X" evidence="8">
    <location>
        <begin position="8"/>
        <end position="324"/>
    </location>
</feature>
<dbReference type="CDD" id="cd00141">
    <property type="entry name" value="NT_POLXc"/>
    <property type="match status" value="1"/>
</dbReference>
<dbReference type="PIRSF" id="PIRSF005047">
    <property type="entry name" value="UCP005047_YshC"/>
    <property type="match status" value="1"/>
</dbReference>
<dbReference type="PRINTS" id="PR00870">
    <property type="entry name" value="DNAPOLXBETA"/>
</dbReference>
<dbReference type="AlphaFoldDB" id="A0A1W9NXZ4"/>
<accession>A0A1W9NXZ4</accession>
<dbReference type="InterPro" id="IPR010996">
    <property type="entry name" value="HHH_MUS81"/>
</dbReference>
<dbReference type="InterPro" id="IPR047967">
    <property type="entry name" value="PolX_PHP"/>
</dbReference>
<evidence type="ECO:0000259" key="8">
    <source>
        <dbReference type="SMART" id="SM00483"/>
    </source>
</evidence>
<evidence type="ECO:0000256" key="2">
    <source>
        <dbReference type="ARBA" id="ARBA00022679"/>
    </source>
</evidence>
<dbReference type="GO" id="GO:0003887">
    <property type="term" value="F:DNA-directed DNA polymerase activity"/>
    <property type="evidence" value="ECO:0007669"/>
    <property type="project" value="UniProtKB-KW"/>
</dbReference>
<dbReference type="SUPFAM" id="SSF47802">
    <property type="entry name" value="DNA polymerase beta, N-terminal domain-like"/>
    <property type="match status" value="1"/>
</dbReference>
<dbReference type="Gene3D" id="1.10.150.110">
    <property type="entry name" value="DNA polymerase beta, N-terminal domain-like"/>
    <property type="match status" value="1"/>
</dbReference>
<dbReference type="Gene3D" id="1.10.150.20">
    <property type="entry name" value="5' to 3' exonuclease, C-terminal subdomain"/>
    <property type="match status" value="1"/>
</dbReference>
<dbReference type="InterPro" id="IPR022311">
    <property type="entry name" value="PolX-like"/>
</dbReference>
<keyword evidence="5" id="KW-0239">DNA-directed DNA polymerase</keyword>
<dbReference type="EC" id="2.7.7.7" evidence="1"/>
<dbReference type="NCBIfam" id="NF006375">
    <property type="entry name" value="PRK08609.1"/>
    <property type="match status" value="1"/>
</dbReference>
<protein>
    <recommendedName>
        <fullName evidence="1">DNA-directed DNA polymerase</fullName>
        <ecNumber evidence="1">2.7.7.7</ecNumber>
    </recommendedName>
</protein>
<evidence type="ECO:0000313" key="9">
    <source>
        <dbReference type="EMBL" id="OQX51026.1"/>
    </source>
</evidence>
<dbReference type="SUPFAM" id="SSF81301">
    <property type="entry name" value="Nucleotidyltransferase"/>
    <property type="match status" value="1"/>
</dbReference>
<dbReference type="Pfam" id="PF14716">
    <property type="entry name" value="HHH_8"/>
    <property type="match status" value="1"/>
</dbReference>
<dbReference type="InterPro" id="IPR002008">
    <property type="entry name" value="DNA_pol_X_beta-like"/>
</dbReference>
<proteinExistence type="predicted"/>
<dbReference type="CDD" id="cd07436">
    <property type="entry name" value="PHP_PolX"/>
    <property type="match status" value="1"/>
</dbReference>
<dbReference type="InterPro" id="IPR027421">
    <property type="entry name" value="DNA_pol_lamdba_lyase_dom_sf"/>
</dbReference>
<comment type="catalytic activity">
    <reaction evidence="7">
        <text>DNA(n) + a 2'-deoxyribonucleoside 5'-triphosphate = DNA(n+1) + diphosphate</text>
        <dbReference type="Rhea" id="RHEA:22508"/>
        <dbReference type="Rhea" id="RHEA-COMP:17339"/>
        <dbReference type="Rhea" id="RHEA-COMP:17340"/>
        <dbReference type="ChEBI" id="CHEBI:33019"/>
        <dbReference type="ChEBI" id="CHEBI:61560"/>
        <dbReference type="ChEBI" id="CHEBI:173112"/>
        <dbReference type="EC" id="2.7.7.7"/>
    </reaction>
</comment>
<evidence type="ECO:0000256" key="7">
    <source>
        <dbReference type="ARBA" id="ARBA00049244"/>
    </source>
</evidence>
<dbReference type="GO" id="GO:0003677">
    <property type="term" value="F:DNA binding"/>
    <property type="evidence" value="ECO:0007669"/>
    <property type="project" value="InterPro"/>
</dbReference>
<name>A0A1W9NXZ4_UNCC3</name>
<dbReference type="GO" id="GO:0005829">
    <property type="term" value="C:cytosol"/>
    <property type="evidence" value="ECO:0007669"/>
    <property type="project" value="TreeGrafter"/>
</dbReference>
<dbReference type="InterPro" id="IPR010994">
    <property type="entry name" value="RuvA_2-like"/>
</dbReference>
<dbReference type="Gene3D" id="3.30.460.10">
    <property type="entry name" value="Beta Polymerase, domain 2"/>
    <property type="match status" value="1"/>
</dbReference>
<dbReference type="STRING" id="1968527.B5M47_02280"/>
<evidence type="ECO:0000256" key="6">
    <source>
        <dbReference type="ARBA" id="ARBA00023204"/>
    </source>
</evidence>
<dbReference type="SUPFAM" id="SSF89550">
    <property type="entry name" value="PHP domain-like"/>
    <property type="match status" value="1"/>
</dbReference>
<keyword evidence="2" id="KW-0808">Transferase</keyword>
<dbReference type="GO" id="GO:0042578">
    <property type="term" value="F:phosphoric ester hydrolase activity"/>
    <property type="evidence" value="ECO:0007669"/>
    <property type="project" value="TreeGrafter"/>
</dbReference>
<sequence>MGVMAGSFSNKEVAQILREVAAAYEVKGNSYFQARAYHAAAEVIEQAGTLIKDLWEQGKLQELPGIGGNISQHLDELFRTGKVKHFTQVKKGLPPGMFPLLQIPGLGPKSAYKLAKALNVKSVNDLKKACQQNRVARLEGFGKTSQEKILHSLKSFLTKTPARMLLPVADYTAQKIISFLAPLPSIIRVDPLGSLRRMASTIGDIDLAVASSNPAQIIDKFLKFPDTQEIINQGKVEASLRLSNGTRVDLRVQDAAGYGALLQHYTGSKRHNIHLRELARTKNLSLSEYGIRKGGKRGRLIKFATEEEFYSYLGLDWIPPELREDTGEIEAAQEKKLPQLVKTSDIKGDLHVHCNFDLEESHDAGQSSIEEIAQKGIELGYHYIAIGNHSPSVSRHNQDQIRHLILAKQKEINRVQKKFPQIKLLNMIEVDVLANKTLALDDNNLKLLDIAIAGVHSSLNQPKEQMTERVLAALNNPYIHGLAHPTGRLLNQRKGYELNWDKVFTACIKGDKFLEINSFYNRLDLPDMLIKQAIKAGVKLAINTDAHEINSLNLIKYGVATARRGWAEKKNIINTKNTFP</sequence>
<dbReference type="InterPro" id="IPR050243">
    <property type="entry name" value="PHP_phosphatase"/>
</dbReference>
<dbReference type="InterPro" id="IPR043519">
    <property type="entry name" value="NT_sf"/>
</dbReference>
<dbReference type="EMBL" id="MZGJ01000010">
    <property type="protein sequence ID" value="OQX51026.1"/>
    <property type="molecule type" value="Genomic_DNA"/>
</dbReference>
<dbReference type="Pfam" id="PF14520">
    <property type="entry name" value="HHH_5"/>
    <property type="match status" value="1"/>
</dbReference>
<evidence type="ECO:0000313" key="10">
    <source>
        <dbReference type="Proteomes" id="UP000192520"/>
    </source>
</evidence>
<dbReference type="InterPro" id="IPR002054">
    <property type="entry name" value="DNA-dir_DNA_pol_X"/>
</dbReference>
<dbReference type="InterPro" id="IPR016195">
    <property type="entry name" value="Pol/histidinol_Pase-like"/>
</dbReference>
<comment type="caution">
    <text evidence="9">The sequence shown here is derived from an EMBL/GenBank/DDBJ whole genome shotgun (WGS) entry which is preliminary data.</text>
</comment>
<keyword evidence="4" id="KW-0227">DNA damage</keyword>
<dbReference type="Gene3D" id="3.20.20.140">
    <property type="entry name" value="Metal-dependent hydrolases"/>
    <property type="match status" value="1"/>
</dbReference>
<dbReference type="InterPro" id="IPR029398">
    <property type="entry name" value="PolB_thumb"/>
</dbReference>
<keyword evidence="6" id="KW-0234">DNA repair</keyword>
<dbReference type="GO" id="GO:0006281">
    <property type="term" value="P:DNA repair"/>
    <property type="evidence" value="ECO:0007669"/>
    <property type="project" value="UniProtKB-KW"/>
</dbReference>